<feature type="domain" description="RNA polymerase sigma-70 region 2" evidence="8">
    <location>
        <begin position="67"/>
        <end position="133"/>
    </location>
</feature>
<dbReference type="EMBL" id="JAFBBK010000001">
    <property type="protein sequence ID" value="MBM7415435.1"/>
    <property type="molecule type" value="Genomic_DNA"/>
</dbReference>
<evidence type="ECO:0000313" key="10">
    <source>
        <dbReference type="EMBL" id="MBM7415435.1"/>
    </source>
</evidence>
<dbReference type="SUPFAM" id="SSF88659">
    <property type="entry name" value="Sigma3 and sigma4 domains of RNA polymerase sigma factors"/>
    <property type="match status" value="1"/>
</dbReference>
<proteinExistence type="inferred from homology"/>
<keyword evidence="5 6" id="KW-0804">Transcription</keyword>
<reference evidence="10 11" key="1">
    <citation type="submission" date="2021-01" db="EMBL/GenBank/DDBJ databases">
        <title>Genomics of switchgrass bacterial isolates.</title>
        <authorList>
            <person name="Shade A."/>
        </authorList>
    </citation>
    <scope>NUCLEOTIDE SEQUENCE [LARGE SCALE GENOMIC DNA]</scope>
    <source>
        <strain evidence="10 11">PvP111</strain>
    </source>
</reference>
<dbReference type="InterPro" id="IPR013249">
    <property type="entry name" value="RNA_pol_sigma70_r4_t2"/>
</dbReference>
<sequence>MLSRPSIAPDPGSPDVAGDVVLPSTATPSADRDTSTRPTFAADYRELGDRALAAAAGMGDRRAFEEIVRRLGPDMLRYATHLLSDRGAAEDIVQDALVDAWRGLRHFRSDSSLRTWLFSVVSHKVTDHRRRRSIAPVEDWVFERPSQDPRDDPSRTVSDADFLSALDDALAELPYRQRACWLLREVEGMKHTEIGTVMALSPGAVRGHLTRARATLETRLETWR</sequence>
<dbReference type="InterPro" id="IPR007627">
    <property type="entry name" value="RNA_pol_sigma70_r2"/>
</dbReference>
<dbReference type="Gene3D" id="1.10.10.10">
    <property type="entry name" value="Winged helix-like DNA-binding domain superfamily/Winged helix DNA-binding domain"/>
    <property type="match status" value="1"/>
</dbReference>
<evidence type="ECO:0000259" key="8">
    <source>
        <dbReference type="Pfam" id="PF04542"/>
    </source>
</evidence>
<evidence type="ECO:0000313" key="11">
    <source>
        <dbReference type="Proteomes" id="UP000703038"/>
    </source>
</evidence>
<organism evidence="10 11">
    <name type="scientific">Rhodococcoides corynebacterioides</name>
    <dbReference type="NCBI Taxonomy" id="53972"/>
    <lineage>
        <taxon>Bacteria</taxon>
        <taxon>Bacillati</taxon>
        <taxon>Actinomycetota</taxon>
        <taxon>Actinomycetes</taxon>
        <taxon>Mycobacteriales</taxon>
        <taxon>Nocardiaceae</taxon>
        <taxon>Rhodococcoides</taxon>
    </lineage>
</organism>
<dbReference type="InterPro" id="IPR036388">
    <property type="entry name" value="WH-like_DNA-bd_sf"/>
</dbReference>
<evidence type="ECO:0000256" key="1">
    <source>
        <dbReference type="ARBA" id="ARBA00010641"/>
    </source>
</evidence>
<dbReference type="PROSITE" id="PS01063">
    <property type="entry name" value="SIGMA70_ECF"/>
    <property type="match status" value="1"/>
</dbReference>
<dbReference type="Pfam" id="PF04542">
    <property type="entry name" value="Sigma70_r2"/>
    <property type="match status" value="1"/>
</dbReference>
<dbReference type="InterPro" id="IPR000838">
    <property type="entry name" value="RNA_pol_sigma70_ECF_CS"/>
</dbReference>
<keyword evidence="11" id="KW-1185">Reference proteome</keyword>
<dbReference type="NCBIfam" id="TIGR02937">
    <property type="entry name" value="sigma70-ECF"/>
    <property type="match status" value="1"/>
</dbReference>
<protein>
    <recommendedName>
        <fullName evidence="6">RNA polymerase sigma factor</fullName>
    </recommendedName>
</protein>
<gene>
    <name evidence="10" type="ORF">JOE42_002168</name>
</gene>
<feature type="region of interest" description="Disordered" evidence="7">
    <location>
        <begin position="1"/>
        <end position="38"/>
    </location>
</feature>
<evidence type="ECO:0000256" key="4">
    <source>
        <dbReference type="ARBA" id="ARBA00023125"/>
    </source>
</evidence>
<accession>A0ABS2KU17</accession>
<comment type="similarity">
    <text evidence="1 6">Belongs to the sigma-70 factor family. ECF subfamily.</text>
</comment>
<keyword evidence="4 6" id="KW-0238">DNA-binding</keyword>
<dbReference type="InterPro" id="IPR013324">
    <property type="entry name" value="RNA_pol_sigma_r3/r4-like"/>
</dbReference>
<dbReference type="SUPFAM" id="SSF88946">
    <property type="entry name" value="Sigma2 domain of RNA polymerase sigma factors"/>
    <property type="match status" value="1"/>
</dbReference>
<dbReference type="PANTHER" id="PTHR43133">
    <property type="entry name" value="RNA POLYMERASE ECF-TYPE SIGMA FACTO"/>
    <property type="match status" value="1"/>
</dbReference>
<evidence type="ECO:0000256" key="3">
    <source>
        <dbReference type="ARBA" id="ARBA00023082"/>
    </source>
</evidence>
<evidence type="ECO:0000256" key="6">
    <source>
        <dbReference type="RuleBase" id="RU000716"/>
    </source>
</evidence>
<dbReference type="InterPro" id="IPR014284">
    <property type="entry name" value="RNA_pol_sigma-70_dom"/>
</dbReference>
<evidence type="ECO:0000256" key="7">
    <source>
        <dbReference type="SAM" id="MobiDB-lite"/>
    </source>
</evidence>
<dbReference type="Gene3D" id="1.10.1740.10">
    <property type="match status" value="1"/>
</dbReference>
<evidence type="ECO:0000259" key="9">
    <source>
        <dbReference type="Pfam" id="PF08281"/>
    </source>
</evidence>
<dbReference type="InterPro" id="IPR013325">
    <property type="entry name" value="RNA_pol_sigma_r2"/>
</dbReference>
<evidence type="ECO:0000256" key="5">
    <source>
        <dbReference type="ARBA" id="ARBA00023163"/>
    </source>
</evidence>
<dbReference type="InterPro" id="IPR039425">
    <property type="entry name" value="RNA_pol_sigma-70-like"/>
</dbReference>
<dbReference type="PANTHER" id="PTHR43133:SF8">
    <property type="entry name" value="RNA POLYMERASE SIGMA FACTOR HI_1459-RELATED"/>
    <property type="match status" value="1"/>
</dbReference>
<name>A0ABS2KU17_9NOCA</name>
<comment type="caution">
    <text evidence="10">The sequence shown here is derived from an EMBL/GenBank/DDBJ whole genome shotgun (WGS) entry which is preliminary data.</text>
</comment>
<dbReference type="Pfam" id="PF08281">
    <property type="entry name" value="Sigma70_r4_2"/>
    <property type="match status" value="1"/>
</dbReference>
<dbReference type="Proteomes" id="UP000703038">
    <property type="component" value="Unassembled WGS sequence"/>
</dbReference>
<dbReference type="CDD" id="cd06171">
    <property type="entry name" value="Sigma70_r4"/>
    <property type="match status" value="1"/>
</dbReference>
<keyword evidence="2 6" id="KW-0805">Transcription regulation</keyword>
<evidence type="ECO:0000256" key="2">
    <source>
        <dbReference type="ARBA" id="ARBA00023015"/>
    </source>
</evidence>
<dbReference type="RefSeq" id="WP_307806241.1">
    <property type="nucleotide sequence ID" value="NZ_JAFBBK010000001.1"/>
</dbReference>
<feature type="domain" description="RNA polymerase sigma factor 70 region 4 type 2" evidence="9">
    <location>
        <begin position="165"/>
        <end position="216"/>
    </location>
</feature>
<keyword evidence="3 6" id="KW-0731">Sigma factor</keyword>